<keyword evidence="6" id="KW-0675">Receptor</keyword>
<sequence length="197" mass="21469">MILHYHLDKHDMDHRAVFSSSHRCAAIKAVLQFIGWKQTAGAVGVAWDKIQSDGILPEQDVLNLSWALTDCDKSLDAGAIIEWSSNGFDVVLGPACSSSAIVSGTVAKSFDFPMVIWAPTFSSVLVNADDYPTVMASTWSAERLVQSMGALSTTPEDTIVDNINEEYDGLVEYLQVSAMKAESLKATKRRLSPQTLD</sequence>
<evidence type="ECO:0000313" key="6">
    <source>
        <dbReference type="EMBL" id="KAJ1349127.1"/>
    </source>
</evidence>
<evidence type="ECO:0000256" key="3">
    <source>
        <dbReference type="ARBA" id="ARBA00022989"/>
    </source>
</evidence>
<keyword evidence="4" id="KW-0472">Membrane</keyword>
<dbReference type="EMBL" id="JAHQIW010000608">
    <property type="protein sequence ID" value="KAJ1349127.1"/>
    <property type="molecule type" value="Genomic_DNA"/>
</dbReference>
<evidence type="ECO:0000259" key="5">
    <source>
        <dbReference type="Pfam" id="PF01094"/>
    </source>
</evidence>
<dbReference type="Gene3D" id="3.40.50.2300">
    <property type="match status" value="1"/>
</dbReference>
<dbReference type="Pfam" id="PF01094">
    <property type="entry name" value="ANF_receptor"/>
    <property type="match status" value="1"/>
</dbReference>
<evidence type="ECO:0000256" key="2">
    <source>
        <dbReference type="ARBA" id="ARBA00022692"/>
    </source>
</evidence>
<evidence type="ECO:0000256" key="4">
    <source>
        <dbReference type="ARBA" id="ARBA00023136"/>
    </source>
</evidence>
<keyword evidence="2" id="KW-0812">Transmembrane</keyword>
<organism evidence="6 7">
    <name type="scientific">Parelaphostrongylus tenuis</name>
    <name type="common">Meningeal worm</name>
    <dbReference type="NCBI Taxonomy" id="148309"/>
    <lineage>
        <taxon>Eukaryota</taxon>
        <taxon>Metazoa</taxon>
        <taxon>Ecdysozoa</taxon>
        <taxon>Nematoda</taxon>
        <taxon>Chromadorea</taxon>
        <taxon>Rhabditida</taxon>
        <taxon>Rhabditina</taxon>
        <taxon>Rhabditomorpha</taxon>
        <taxon>Strongyloidea</taxon>
        <taxon>Metastrongylidae</taxon>
        <taxon>Parelaphostrongylus</taxon>
    </lineage>
</organism>
<dbReference type="InterPro" id="IPR001828">
    <property type="entry name" value="ANF_lig-bd_rcpt"/>
</dbReference>
<dbReference type="InterPro" id="IPR028082">
    <property type="entry name" value="Peripla_BP_I"/>
</dbReference>
<accession>A0AAD5LYP5</accession>
<gene>
    <name evidence="6" type="primary">GCY-22_1</name>
    <name evidence="6" type="ORF">KIN20_004578</name>
</gene>
<reference evidence="6" key="1">
    <citation type="submission" date="2021-06" db="EMBL/GenBank/DDBJ databases">
        <title>Parelaphostrongylus tenuis whole genome reference sequence.</title>
        <authorList>
            <person name="Garwood T.J."/>
            <person name="Larsen P.A."/>
            <person name="Fountain-Jones N.M."/>
            <person name="Garbe J.R."/>
            <person name="Macchietto M.G."/>
            <person name="Kania S.A."/>
            <person name="Gerhold R.W."/>
            <person name="Richards J.E."/>
            <person name="Wolf T.M."/>
        </authorList>
    </citation>
    <scope>NUCLEOTIDE SEQUENCE</scope>
    <source>
        <strain evidence="6">MNPRO001-30</strain>
        <tissue evidence="6">Meninges</tissue>
    </source>
</reference>
<comment type="caution">
    <text evidence="6">The sequence shown here is derived from an EMBL/GenBank/DDBJ whole genome shotgun (WGS) entry which is preliminary data.</text>
</comment>
<comment type="subcellular location">
    <subcellularLocation>
        <location evidence="1">Membrane</location>
    </subcellularLocation>
</comment>
<dbReference type="AlphaFoldDB" id="A0AAD5LYP5"/>
<dbReference type="SUPFAM" id="SSF53822">
    <property type="entry name" value="Periplasmic binding protein-like I"/>
    <property type="match status" value="1"/>
</dbReference>
<proteinExistence type="predicted"/>
<name>A0AAD5LYP5_PARTN</name>
<keyword evidence="3" id="KW-1133">Transmembrane helix</keyword>
<protein>
    <submittedName>
        <fullName evidence="6">Receptor-type guanylate cyclase gcy-22</fullName>
    </submittedName>
</protein>
<dbReference type="Proteomes" id="UP001196413">
    <property type="component" value="Unassembled WGS sequence"/>
</dbReference>
<evidence type="ECO:0000313" key="7">
    <source>
        <dbReference type="Proteomes" id="UP001196413"/>
    </source>
</evidence>
<feature type="domain" description="Receptor ligand binding region" evidence="5">
    <location>
        <begin position="40"/>
        <end position="150"/>
    </location>
</feature>
<dbReference type="GO" id="GO:0016020">
    <property type="term" value="C:membrane"/>
    <property type="evidence" value="ECO:0007669"/>
    <property type="project" value="UniProtKB-SubCell"/>
</dbReference>
<evidence type="ECO:0000256" key="1">
    <source>
        <dbReference type="ARBA" id="ARBA00004370"/>
    </source>
</evidence>
<keyword evidence="7" id="KW-1185">Reference proteome</keyword>